<organism evidence="1 2">
    <name type="scientific">Rhododendron molle</name>
    <name type="common">Chinese azalea</name>
    <name type="synonym">Azalea mollis</name>
    <dbReference type="NCBI Taxonomy" id="49168"/>
    <lineage>
        <taxon>Eukaryota</taxon>
        <taxon>Viridiplantae</taxon>
        <taxon>Streptophyta</taxon>
        <taxon>Embryophyta</taxon>
        <taxon>Tracheophyta</taxon>
        <taxon>Spermatophyta</taxon>
        <taxon>Magnoliopsida</taxon>
        <taxon>eudicotyledons</taxon>
        <taxon>Gunneridae</taxon>
        <taxon>Pentapetalae</taxon>
        <taxon>asterids</taxon>
        <taxon>Ericales</taxon>
        <taxon>Ericaceae</taxon>
        <taxon>Ericoideae</taxon>
        <taxon>Rhodoreae</taxon>
        <taxon>Rhododendron</taxon>
    </lineage>
</organism>
<evidence type="ECO:0000313" key="2">
    <source>
        <dbReference type="Proteomes" id="UP001062846"/>
    </source>
</evidence>
<keyword evidence="2" id="KW-1185">Reference proteome</keyword>
<proteinExistence type="predicted"/>
<sequence>MPHLISVFLYQKNTLTKCDIIRKGCGKITTLLVLVVHLTFSYLSLLIILRYSTTTNYRRRDGQRRRWHRRLFRLQLLLRRLEALIHHHRRRRSVRNPPPSLISYATNCWSKFSAGSLPNKSMAESAFLSGGLS</sequence>
<dbReference type="Proteomes" id="UP001062846">
    <property type="component" value="Chromosome 1"/>
</dbReference>
<protein>
    <submittedName>
        <fullName evidence="1">Uncharacterized protein</fullName>
    </submittedName>
</protein>
<comment type="caution">
    <text evidence="1">The sequence shown here is derived from an EMBL/GenBank/DDBJ whole genome shotgun (WGS) entry which is preliminary data.</text>
</comment>
<dbReference type="EMBL" id="CM046388">
    <property type="protein sequence ID" value="KAI8573311.1"/>
    <property type="molecule type" value="Genomic_DNA"/>
</dbReference>
<name>A0ACC0Q652_RHOML</name>
<evidence type="ECO:0000313" key="1">
    <source>
        <dbReference type="EMBL" id="KAI8573311.1"/>
    </source>
</evidence>
<accession>A0ACC0Q652</accession>
<reference evidence="1" key="1">
    <citation type="submission" date="2022-02" db="EMBL/GenBank/DDBJ databases">
        <title>Plant Genome Project.</title>
        <authorList>
            <person name="Zhang R.-G."/>
        </authorList>
    </citation>
    <scope>NUCLEOTIDE SEQUENCE</scope>
    <source>
        <strain evidence="1">AT1</strain>
    </source>
</reference>
<gene>
    <name evidence="1" type="ORF">RHMOL_Rhmol01G0267600</name>
</gene>